<evidence type="ECO:0000313" key="1">
    <source>
        <dbReference type="EMBL" id="MCA9729254.1"/>
    </source>
</evidence>
<accession>A0A956RS16</accession>
<dbReference type="InterPro" id="IPR011050">
    <property type="entry name" value="Pectin_lyase_fold/virulence"/>
</dbReference>
<evidence type="ECO:0000313" key="2">
    <source>
        <dbReference type="Proteomes" id="UP000697710"/>
    </source>
</evidence>
<dbReference type="Gene3D" id="2.160.20.10">
    <property type="entry name" value="Single-stranded right-handed beta-helix, Pectin lyase-like"/>
    <property type="match status" value="1"/>
</dbReference>
<dbReference type="AlphaFoldDB" id="A0A956RS16"/>
<dbReference type="Gene3D" id="2.60.40.4070">
    <property type="match status" value="1"/>
</dbReference>
<feature type="non-terminal residue" evidence="1">
    <location>
        <position position="1"/>
    </location>
</feature>
<name>A0A956RS16_UNCEI</name>
<organism evidence="1 2">
    <name type="scientific">Eiseniibacteriota bacterium</name>
    <dbReference type="NCBI Taxonomy" id="2212470"/>
    <lineage>
        <taxon>Bacteria</taxon>
        <taxon>Candidatus Eiseniibacteriota</taxon>
    </lineage>
</organism>
<comment type="caution">
    <text evidence="1">The sequence shown here is derived from an EMBL/GenBank/DDBJ whole genome shotgun (WGS) entry which is preliminary data.</text>
</comment>
<protein>
    <recommendedName>
        <fullName evidence="3">FlgD Ig-like domain-containing protein</fullName>
    </recommendedName>
</protein>
<dbReference type="InterPro" id="IPR012334">
    <property type="entry name" value="Pectin_lyas_fold"/>
</dbReference>
<dbReference type="Proteomes" id="UP000697710">
    <property type="component" value="Unassembled WGS sequence"/>
</dbReference>
<proteinExistence type="predicted"/>
<gene>
    <name evidence="1" type="ORF">KC729_16320</name>
</gene>
<dbReference type="EMBL" id="JAGQHR010000624">
    <property type="protein sequence ID" value="MCA9729254.1"/>
    <property type="molecule type" value="Genomic_DNA"/>
</dbReference>
<evidence type="ECO:0008006" key="3">
    <source>
        <dbReference type="Google" id="ProtNLM"/>
    </source>
</evidence>
<sequence>GDPSRCVIDCQSDGRAFYIHNGEGPDTVIEGIGIVRGRVVGSASGGGIACVGTSPTIRNCVISGCKTASAGSGGGLLNSGGEPLVEGCTIAGNWSDHGGGVRNDNHGRISLVRTIVFGNCAFSGAQISNGTGVVNLECCDIEPEAWDSGAEVAGGLGADPLFCSPNPCTNVPSPNGSYHLQPGSPCLPEASPCGELIGALGADCGPEGIRVCCLPGGQCIETDETDCLSQGGTFRTDVSACIPLLCDPDGACCLENGVCGVMSFSECEIVPGYWLGVGAPCDPSPCIPVTSDCLFVDFDTDDDPWTIQPLAHATSADFRWVFQCPNLPPIGYPFELYIRLARCRQCSGCECVTGVEMTHVPGMDPAFVESWETSNVPFECGVSLLDGVFAGDAPFVPGERYFIGTSHLDAICGEQDPCTPEGPFFEVFYVYQGCDGVVGSLDCVSVPPSGTPEDEPSARVFLASPIPNPTVDGCDLRFGLVRESDWTLRIVDVAGRDVVSLGGRLGPGIHTRRWNGRDAHGREVPSGVYQVRLDVEGIRLEESLVRLR</sequence>
<reference evidence="1" key="2">
    <citation type="journal article" date="2021" name="Microbiome">
        <title>Successional dynamics and alternative stable states in a saline activated sludge microbial community over 9 years.</title>
        <authorList>
            <person name="Wang Y."/>
            <person name="Ye J."/>
            <person name="Ju F."/>
            <person name="Liu L."/>
            <person name="Boyd J.A."/>
            <person name="Deng Y."/>
            <person name="Parks D.H."/>
            <person name="Jiang X."/>
            <person name="Yin X."/>
            <person name="Woodcroft B.J."/>
            <person name="Tyson G.W."/>
            <person name="Hugenholtz P."/>
            <person name="Polz M.F."/>
            <person name="Zhang T."/>
        </authorList>
    </citation>
    <scope>NUCLEOTIDE SEQUENCE</scope>
    <source>
        <strain evidence="1">HKST-UBA01</strain>
    </source>
</reference>
<reference evidence="1" key="1">
    <citation type="submission" date="2020-04" db="EMBL/GenBank/DDBJ databases">
        <authorList>
            <person name="Zhang T."/>
        </authorList>
    </citation>
    <scope>NUCLEOTIDE SEQUENCE</scope>
    <source>
        <strain evidence="1">HKST-UBA01</strain>
    </source>
</reference>
<dbReference type="SUPFAM" id="SSF51126">
    <property type="entry name" value="Pectin lyase-like"/>
    <property type="match status" value="1"/>
</dbReference>